<sequence length="104" mass="11768">MILSTIFEWIGTCSGILGAAMVASKTRFSPFGWIAFMLSSLNLGIFAYLTDANGLLLLESVFFLTNVLGLWQWLIKPYIERSNEQSDQGDYEPSIRPEERTDRP</sequence>
<name>A0A8I1JIS4_PSEPU</name>
<dbReference type="Pfam" id="PF04973">
    <property type="entry name" value="NMN_transporter"/>
    <property type="match status" value="1"/>
</dbReference>
<dbReference type="Proteomes" id="UP000637061">
    <property type="component" value="Unassembled WGS sequence"/>
</dbReference>
<dbReference type="GO" id="GO:0034257">
    <property type="term" value="F:nicotinamide riboside transmembrane transporter activity"/>
    <property type="evidence" value="ECO:0007669"/>
    <property type="project" value="InterPro"/>
</dbReference>
<evidence type="ECO:0000256" key="6">
    <source>
        <dbReference type="SAM" id="Phobius"/>
    </source>
</evidence>
<evidence type="ECO:0000313" key="8">
    <source>
        <dbReference type="Proteomes" id="UP000637061"/>
    </source>
</evidence>
<evidence type="ECO:0000256" key="4">
    <source>
        <dbReference type="ARBA" id="ARBA00023136"/>
    </source>
</evidence>
<keyword evidence="3 6" id="KW-1133">Transmembrane helix</keyword>
<organism evidence="7 8">
    <name type="scientific">Pseudomonas putida</name>
    <name type="common">Arthrobacter siderocapsulatus</name>
    <dbReference type="NCBI Taxonomy" id="303"/>
    <lineage>
        <taxon>Bacteria</taxon>
        <taxon>Pseudomonadati</taxon>
        <taxon>Pseudomonadota</taxon>
        <taxon>Gammaproteobacteria</taxon>
        <taxon>Pseudomonadales</taxon>
        <taxon>Pseudomonadaceae</taxon>
        <taxon>Pseudomonas</taxon>
    </lineage>
</organism>
<evidence type="ECO:0000256" key="2">
    <source>
        <dbReference type="ARBA" id="ARBA00022692"/>
    </source>
</evidence>
<keyword evidence="2 6" id="KW-0812">Transmembrane</keyword>
<keyword evidence="4 6" id="KW-0472">Membrane</keyword>
<evidence type="ECO:0000256" key="5">
    <source>
        <dbReference type="SAM" id="MobiDB-lite"/>
    </source>
</evidence>
<feature type="transmembrane region" description="Helical" evidence="6">
    <location>
        <begin position="6"/>
        <end position="24"/>
    </location>
</feature>
<evidence type="ECO:0000313" key="7">
    <source>
        <dbReference type="EMBL" id="MBI6882849.1"/>
    </source>
</evidence>
<comment type="subcellular location">
    <subcellularLocation>
        <location evidence="1">Membrane</location>
        <topology evidence="1">Multi-pass membrane protein</topology>
    </subcellularLocation>
</comment>
<proteinExistence type="predicted"/>
<dbReference type="AlphaFoldDB" id="A0A8I1JIS4"/>
<gene>
    <name evidence="7" type="ORF">JEU22_02905</name>
</gene>
<feature type="transmembrane region" description="Helical" evidence="6">
    <location>
        <begin position="31"/>
        <end position="49"/>
    </location>
</feature>
<comment type="caution">
    <text evidence="7">The sequence shown here is derived from an EMBL/GenBank/DDBJ whole genome shotgun (WGS) entry which is preliminary data.</text>
</comment>
<dbReference type="InterPro" id="IPR006419">
    <property type="entry name" value="NMN_transpt_PnuC"/>
</dbReference>
<evidence type="ECO:0000256" key="1">
    <source>
        <dbReference type="ARBA" id="ARBA00004141"/>
    </source>
</evidence>
<dbReference type="EMBL" id="JAEHTE010000002">
    <property type="protein sequence ID" value="MBI6882849.1"/>
    <property type="molecule type" value="Genomic_DNA"/>
</dbReference>
<feature type="region of interest" description="Disordered" evidence="5">
    <location>
        <begin position="82"/>
        <end position="104"/>
    </location>
</feature>
<feature type="transmembrane region" description="Helical" evidence="6">
    <location>
        <begin position="55"/>
        <end position="75"/>
    </location>
</feature>
<feature type="compositionally biased region" description="Basic and acidic residues" evidence="5">
    <location>
        <begin position="93"/>
        <end position="104"/>
    </location>
</feature>
<protein>
    <submittedName>
        <fullName evidence="7">Nicotinamide mononucleotide transporter</fullName>
    </submittedName>
</protein>
<evidence type="ECO:0000256" key="3">
    <source>
        <dbReference type="ARBA" id="ARBA00022989"/>
    </source>
</evidence>
<dbReference type="GO" id="GO:0016020">
    <property type="term" value="C:membrane"/>
    <property type="evidence" value="ECO:0007669"/>
    <property type="project" value="UniProtKB-SubCell"/>
</dbReference>
<accession>A0A8I1JIS4</accession>
<dbReference type="RefSeq" id="WP_198746473.1">
    <property type="nucleotide sequence ID" value="NZ_JAEHTE010000002.1"/>
</dbReference>
<reference evidence="7" key="1">
    <citation type="submission" date="2020-12" db="EMBL/GenBank/DDBJ databases">
        <title>Enhanced detection system for hospital associated transmission using whole genome sequencing surveillance.</title>
        <authorList>
            <person name="Harrison L.H."/>
            <person name="Van Tyne D."/>
            <person name="Marsh J.W."/>
            <person name="Griffith M.P."/>
            <person name="Snyder D.J."/>
            <person name="Cooper V.S."/>
            <person name="Mustapha M."/>
        </authorList>
    </citation>
    <scope>NUCLEOTIDE SEQUENCE</scope>
    <source>
        <strain evidence="7">PSB00042</strain>
    </source>
</reference>